<dbReference type="InterPro" id="IPR031325">
    <property type="entry name" value="RHS_repeat"/>
</dbReference>
<dbReference type="OrthoDB" id="442731at2759"/>
<dbReference type="Gene3D" id="2.180.10.10">
    <property type="entry name" value="RHS repeat-associated core"/>
    <property type="match status" value="2"/>
</dbReference>
<dbReference type="EMBL" id="MSFM01000004">
    <property type="protein sequence ID" value="PKY05470.1"/>
    <property type="molecule type" value="Genomic_DNA"/>
</dbReference>
<evidence type="ECO:0000313" key="2">
    <source>
        <dbReference type="Proteomes" id="UP000234254"/>
    </source>
</evidence>
<evidence type="ECO:0000313" key="1">
    <source>
        <dbReference type="EMBL" id="PKY05470.1"/>
    </source>
</evidence>
<evidence type="ECO:0008006" key="3">
    <source>
        <dbReference type="Google" id="ProtNLM"/>
    </source>
</evidence>
<accession>A0A2I1D6H4</accession>
<dbReference type="Proteomes" id="UP000234254">
    <property type="component" value="Unassembled WGS sequence"/>
</dbReference>
<dbReference type="Pfam" id="PF05593">
    <property type="entry name" value="RHS_repeat"/>
    <property type="match status" value="1"/>
</dbReference>
<name>A0A2I1D6H4_ASPC2</name>
<dbReference type="InterPro" id="IPR006530">
    <property type="entry name" value="YD"/>
</dbReference>
<dbReference type="NCBIfam" id="TIGR03696">
    <property type="entry name" value="Rhs_assc_core"/>
    <property type="match status" value="1"/>
</dbReference>
<comment type="caution">
    <text evidence="1">The sequence shown here is derived from an EMBL/GenBank/DDBJ whole genome shotgun (WGS) entry which is preliminary data.</text>
</comment>
<dbReference type="PANTHER" id="PTHR32305:SF15">
    <property type="entry name" value="PROTEIN RHSA-RELATED"/>
    <property type="match status" value="1"/>
</dbReference>
<dbReference type="VEuPathDB" id="FungiDB:P168DRAFT_234023"/>
<dbReference type="InterPro" id="IPR022385">
    <property type="entry name" value="Rhs_assc_core"/>
</dbReference>
<reference evidence="1" key="1">
    <citation type="submission" date="2016-12" db="EMBL/GenBank/DDBJ databases">
        <title>The genomes of Aspergillus section Nigri reveals drivers in fungal speciation.</title>
        <authorList>
            <consortium name="DOE Joint Genome Institute"/>
            <person name="Vesth T.C."/>
            <person name="Nybo J."/>
            <person name="Theobald S."/>
            <person name="Brandl J."/>
            <person name="Frisvad J.C."/>
            <person name="Nielsen K.F."/>
            <person name="Lyhne E.K."/>
            <person name="Kogle M.E."/>
            <person name="Kuo A."/>
            <person name="Riley R."/>
            <person name="Clum A."/>
            <person name="Nolan M."/>
            <person name="Lipzen A."/>
            <person name="Salamov A."/>
            <person name="Henrissat B."/>
            <person name="Wiebenga A."/>
            <person name="De vries R.P."/>
            <person name="Grigoriev I.V."/>
            <person name="Mortensen U.H."/>
            <person name="Andersen M.R."/>
            <person name="Baker S.E."/>
        </authorList>
    </citation>
    <scope>NUCLEOTIDE SEQUENCE</scope>
    <source>
        <strain evidence="1">IBT 28561</strain>
    </source>
</reference>
<dbReference type="NCBIfam" id="TIGR01643">
    <property type="entry name" value="YD_repeat_2x"/>
    <property type="match status" value="1"/>
</dbReference>
<gene>
    <name evidence="1" type="ORF">P168DRAFT_234023</name>
</gene>
<sequence>MLFDQPPFYTQAFNFGNLLEKGVDPRTGQFTCAIDIWDAPTDARNCPPFKLSLVFDPLNSLDLGLGKGWSFNLSYYDWRNGILHLSTGERFRVIDEGGDLLLPDQKLQTFKVKKHGSDYHVIHKSGQIEVLEDNSKCGRYVPGLIYTASGRCIELTWESHEGYPRLLVIRESSQMQVAIDYGINPRRILRAADNSEQCELSLYIEHDMLTRLVLPLPQAPSWTFRYHIGNPFIGLSYVTSPSGLQEEIGYDDRGHILPPSSQECYSLPYVTSHVMKPGNGQPEIKTAYCYSEQNFLGLGDVYWLQHDKDNLYQAHNDYEYWTMAEIEGGSRTTYTYNRFHLLVKSVEENGDCTTTQRTRYPFSDSVLFEDQLAYFQMPESITKTYNDGRTRSSRSETTRFEFDEWGNPTKDIGPDNVVVSRTYYATAGESAAESSELGCPADPHGFKRYLKTQTVIPPDTGFPAPIRTESYKYCQIQTAAGAVTSYYVAAEQHIGYENSDVVKRNRFKYVDEPISSDHGRLLQHVSRHLDQSVTTKDWSYELRRDDRLAVSTRVTSFDGHVVDDHVVYSTVHGLATTHRDHAGVEDHFEYNLLGQIVKTTSNPGTGYETVRRHEYTLLEGTAGTQTTVTDAKGVKTRTITDGLERLCRVERQSHEHVESQESENFYPLMTHDYNAQGQCVQTTQFDWLTTDDGQLQKQETTQQLEYDDWGQVSKVIGADGLITISSSDPINLTETKGIQGEGTTKTYFNVTGAPIRTVFHQANNQLYSEKIHYYDGLNRLVEEKDPLGRVTKYQPDSFDRIIQTTWPDARATTIAYAEHSEAPLPARVSLNGSTVGEQSFDGLGRVRLRKAGGQRTISHSYQSNAPEPMGTICSRGHESQLDYDPMLQFALKSHSRSDGIDTFDYDPQTGLPVQLRGADSTHTRHYTPSSLLKGETVHIHDEKTFSTEYQYSLAGKLQQYVNHHQQKQNIQYDDHGRTASLTQGNIKVSITYDMSSRPTVYSVEDKEKQVELTSILHYDDFGREIQRIVKKRQEILYILSQTYTQTSHISARTLTDGEHAVLREEHFIYDNRNRLKQYRCEGSQAPFDQQEKQLKEQVFEFDDYDNIRETATLFSDHDTNITTYTYAQHDPTQLIRISNTNNHYPANIDLEYDANGCLTKDEQGRSLEYDSLSRLVLIRDVNGAQLCKYQYDASGKLACQRVTDGPNIFLFYRGDSLIATKIDDDCISYVSDGTTYWGQIKQDGSGSPQNELWVSDSHNSILTLLDSQSEQLHHQSYTPYGFGGESEVAFNGHWRDPVTGWYHLGDGYRVYNPVLKRFHVPDSWSPFVSGEINPYTYCLGDPINRIDPSGHFSIWGVNYSWKNAITLGLGVVTSVGLGIATCGASLVVQCAAGAAVGAAVGMLGGALGDLADNNEITLNSVMKDGLWGGAAGSLGPVAGRVFGGVWRYGKECMGRAGSYTINNVAAYGLTNIAKEKVQGAIIGAVASQGLSFSAKAVKENCF</sequence>
<dbReference type="InterPro" id="IPR050708">
    <property type="entry name" value="T6SS_VgrG/RHS"/>
</dbReference>
<protein>
    <recommendedName>
        <fullName evidence="3">RHS repeat protein</fullName>
    </recommendedName>
</protein>
<organism evidence="1 2">
    <name type="scientific">Aspergillus campestris (strain IBT 28561)</name>
    <dbReference type="NCBI Taxonomy" id="1392248"/>
    <lineage>
        <taxon>Eukaryota</taxon>
        <taxon>Fungi</taxon>
        <taxon>Dikarya</taxon>
        <taxon>Ascomycota</taxon>
        <taxon>Pezizomycotina</taxon>
        <taxon>Eurotiomycetes</taxon>
        <taxon>Eurotiomycetidae</taxon>
        <taxon>Eurotiales</taxon>
        <taxon>Aspergillaceae</taxon>
        <taxon>Aspergillus</taxon>
        <taxon>Aspergillus subgen. Circumdati</taxon>
    </lineage>
</organism>
<dbReference type="PANTHER" id="PTHR32305">
    <property type="match status" value="1"/>
</dbReference>
<dbReference type="GeneID" id="36540920"/>
<keyword evidence="2" id="KW-1185">Reference proteome</keyword>
<proteinExistence type="predicted"/>
<dbReference type="RefSeq" id="XP_024694064.1">
    <property type="nucleotide sequence ID" value="XM_024833396.1"/>
</dbReference>